<dbReference type="OrthoDB" id="1121174at2"/>
<keyword evidence="1" id="KW-0597">Phosphoprotein</keyword>
<evidence type="ECO:0000259" key="2">
    <source>
        <dbReference type="PROSITE" id="PS50110"/>
    </source>
</evidence>
<gene>
    <name evidence="3" type="ORF">SAMN05444682_102497</name>
</gene>
<dbReference type="InterPro" id="IPR001789">
    <property type="entry name" value="Sig_transdc_resp-reg_receiver"/>
</dbReference>
<name>A0A1I3FTY0_9SPHI</name>
<dbReference type="InterPro" id="IPR052893">
    <property type="entry name" value="TCS_response_regulator"/>
</dbReference>
<accession>A0A1I3FTY0</accession>
<reference evidence="3 4" key="1">
    <citation type="submission" date="2016-10" db="EMBL/GenBank/DDBJ databases">
        <authorList>
            <person name="de Groot N.N."/>
        </authorList>
    </citation>
    <scope>NUCLEOTIDE SEQUENCE [LARGE SCALE GENOMIC DNA]</scope>
    <source>
        <strain evidence="3 4">RK1</strain>
    </source>
</reference>
<keyword evidence="4" id="KW-1185">Reference proteome</keyword>
<dbReference type="SMART" id="SM00448">
    <property type="entry name" value="REC"/>
    <property type="match status" value="1"/>
</dbReference>
<dbReference type="RefSeq" id="WP_090625565.1">
    <property type="nucleotide sequence ID" value="NZ_FOQO01000002.1"/>
</dbReference>
<sequence length="135" mass="15503">MDICVMIVDDDQIFNLMTRLQLVNAGISTRPYTFTNGKEALSFITEHSRSHTPILLFLDINMPEISGWQVLDQLEEMTIHRKVYVVIATSSIDSADRRRAASYERVVGYFIKPLKYEQVLSLKRIAPLSELFIGH</sequence>
<dbReference type="GO" id="GO:0000160">
    <property type="term" value="P:phosphorelay signal transduction system"/>
    <property type="evidence" value="ECO:0007669"/>
    <property type="project" value="InterPro"/>
</dbReference>
<dbReference type="Pfam" id="PF00072">
    <property type="entry name" value="Response_reg"/>
    <property type="match status" value="1"/>
</dbReference>
<protein>
    <submittedName>
        <fullName evidence="3">Response regulator receiver domain-containing protein</fullName>
    </submittedName>
</protein>
<dbReference type="SUPFAM" id="SSF52172">
    <property type="entry name" value="CheY-like"/>
    <property type="match status" value="1"/>
</dbReference>
<evidence type="ECO:0000313" key="4">
    <source>
        <dbReference type="Proteomes" id="UP000198670"/>
    </source>
</evidence>
<proteinExistence type="predicted"/>
<feature type="domain" description="Response regulatory" evidence="2">
    <location>
        <begin position="4"/>
        <end position="127"/>
    </location>
</feature>
<organism evidence="3 4">
    <name type="scientific">Parapedobacter indicus</name>
    <dbReference type="NCBI Taxonomy" id="1477437"/>
    <lineage>
        <taxon>Bacteria</taxon>
        <taxon>Pseudomonadati</taxon>
        <taxon>Bacteroidota</taxon>
        <taxon>Sphingobacteriia</taxon>
        <taxon>Sphingobacteriales</taxon>
        <taxon>Sphingobacteriaceae</taxon>
        <taxon>Parapedobacter</taxon>
    </lineage>
</organism>
<dbReference type="Gene3D" id="3.40.50.2300">
    <property type="match status" value="1"/>
</dbReference>
<dbReference type="PROSITE" id="PS50110">
    <property type="entry name" value="RESPONSE_REGULATORY"/>
    <property type="match status" value="1"/>
</dbReference>
<evidence type="ECO:0000313" key="3">
    <source>
        <dbReference type="EMBL" id="SFI14700.1"/>
    </source>
</evidence>
<evidence type="ECO:0000256" key="1">
    <source>
        <dbReference type="PROSITE-ProRule" id="PRU00169"/>
    </source>
</evidence>
<dbReference type="AlphaFoldDB" id="A0A1I3FTY0"/>
<dbReference type="STRING" id="1477437.SAMN05444682_102497"/>
<dbReference type="InterPro" id="IPR011006">
    <property type="entry name" value="CheY-like_superfamily"/>
</dbReference>
<dbReference type="PANTHER" id="PTHR44520">
    <property type="entry name" value="RESPONSE REGULATOR RCP1-RELATED"/>
    <property type="match status" value="1"/>
</dbReference>
<dbReference type="Proteomes" id="UP000198670">
    <property type="component" value="Unassembled WGS sequence"/>
</dbReference>
<dbReference type="EMBL" id="FOQO01000002">
    <property type="protein sequence ID" value="SFI14700.1"/>
    <property type="molecule type" value="Genomic_DNA"/>
</dbReference>
<dbReference type="PANTHER" id="PTHR44520:SF2">
    <property type="entry name" value="RESPONSE REGULATOR RCP1"/>
    <property type="match status" value="1"/>
</dbReference>
<feature type="modified residue" description="4-aspartylphosphate" evidence="1">
    <location>
        <position position="59"/>
    </location>
</feature>